<feature type="transmembrane region" description="Helical" evidence="12">
    <location>
        <begin position="131"/>
        <end position="150"/>
    </location>
</feature>
<evidence type="ECO:0000256" key="7">
    <source>
        <dbReference type="ARBA" id="ARBA00022989"/>
    </source>
</evidence>
<sequence>MQLLDAFAVLVTLTALFAYLNARFFKLPPTIGVTLVGLIASVLIFLLQGLGLNLVPVARDLLAHIDFNTFLMQGILSFLLFAGALGVDVDVLRKYRTPVLVLAVFSTLISTFLIGGLTYLLLNVFGLSVPFLYTLLFGALISPTDPIAVLDLLKRAKVPPKLESIIAGESLFNDGVGVVVFSVIAALAFGGGHGAEHAFGGADILKLFLQEAIGGLVFGGVIGYLAFLMLRSIDSYIPELLITVALVMGGYALARELHVSGPLAMVAAGLIIGQQGRRDAMSDVTRHHVDQFWEMIDQLLNAVLFVLIGLEILLLDLQGISLPLMLATVPVVVLSRYLSVGFPVLLLKKRYTLSRYTTRILTWGGLRGGIAIALALSIPPADSERNLLLVLTYVVVVFSILVQGLTVMPLIRKGQQAAMKVTP</sequence>
<feature type="transmembrane region" description="Helical" evidence="12">
    <location>
        <begin position="99"/>
        <end position="125"/>
    </location>
</feature>
<evidence type="ECO:0000256" key="3">
    <source>
        <dbReference type="ARBA" id="ARBA00022448"/>
    </source>
</evidence>
<evidence type="ECO:0000256" key="9">
    <source>
        <dbReference type="ARBA" id="ARBA00023065"/>
    </source>
</evidence>
<feature type="transmembrane region" description="Helical" evidence="12">
    <location>
        <begin position="360"/>
        <end position="378"/>
    </location>
</feature>
<reference evidence="15" key="1">
    <citation type="journal article" date="2019" name="Int. J. Syst. Evol. Microbiol.">
        <title>The Global Catalogue of Microorganisms (GCM) 10K type strain sequencing project: providing services to taxonomists for standard genome sequencing and annotation.</title>
        <authorList>
            <consortium name="The Broad Institute Genomics Platform"/>
            <consortium name="The Broad Institute Genome Sequencing Center for Infectious Disease"/>
            <person name="Wu L."/>
            <person name="Ma J."/>
        </authorList>
    </citation>
    <scope>NUCLEOTIDE SEQUENCE [LARGE SCALE GENOMIC DNA]</scope>
    <source>
        <strain evidence="15">JCM 14370</strain>
    </source>
</reference>
<dbReference type="Pfam" id="PF00999">
    <property type="entry name" value="Na_H_Exchanger"/>
    <property type="match status" value="1"/>
</dbReference>
<evidence type="ECO:0000256" key="12">
    <source>
        <dbReference type="SAM" id="Phobius"/>
    </source>
</evidence>
<keyword evidence="6 12" id="KW-0812">Transmembrane</keyword>
<keyword evidence="3" id="KW-0813">Transport</keyword>
<keyword evidence="10 12" id="KW-0472">Membrane</keyword>
<feature type="transmembrane region" description="Helical" evidence="12">
    <location>
        <begin position="298"/>
        <end position="315"/>
    </location>
</feature>
<comment type="similarity">
    <text evidence="2">Belongs to the monovalent cation:proton antiporter 1 (CPA1) transporter (TC 2.A.36) family.</text>
</comment>
<comment type="caution">
    <text evidence="14">The sequence shown here is derived from an EMBL/GenBank/DDBJ whole genome shotgun (WGS) entry which is preliminary data.</text>
</comment>
<keyword evidence="8" id="KW-0915">Sodium</keyword>
<evidence type="ECO:0000256" key="4">
    <source>
        <dbReference type="ARBA" id="ARBA00022449"/>
    </source>
</evidence>
<accession>A0ABQ2D3K3</accession>
<dbReference type="EMBL" id="BMOD01000014">
    <property type="protein sequence ID" value="GGJ44700.1"/>
    <property type="molecule type" value="Genomic_DNA"/>
</dbReference>
<dbReference type="InterPro" id="IPR006153">
    <property type="entry name" value="Cation/H_exchanger_TM"/>
</dbReference>
<evidence type="ECO:0000256" key="2">
    <source>
        <dbReference type="ARBA" id="ARBA00007367"/>
    </source>
</evidence>
<dbReference type="Gene3D" id="6.10.140.1330">
    <property type="match status" value="1"/>
</dbReference>
<evidence type="ECO:0000256" key="6">
    <source>
        <dbReference type="ARBA" id="ARBA00022692"/>
    </source>
</evidence>
<feature type="transmembrane region" description="Helical" evidence="12">
    <location>
        <begin position="6"/>
        <end position="24"/>
    </location>
</feature>
<keyword evidence="5" id="KW-1003">Cell membrane</keyword>
<dbReference type="RefSeq" id="WP_189004465.1">
    <property type="nucleotide sequence ID" value="NZ_BMOD01000014.1"/>
</dbReference>
<evidence type="ECO:0000256" key="10">
    <source>
        <dbReference type="ARBA" id="ARBA00023136"/>
    </source>
</evidence>
<name>A0ABQ2D3K3_9DEIO</name>
<feature type="transmembrane region" description="Helical" evidence="12">
    <location>
        <begin position="390"/>
        <end position="411"/>
    </location>
</feature>
<evidence type="ECO:0000256" key="11">
    <source>
        <dbReference type="ARBA" id="ARBA00023201"/>
    </source>
</evidence>
<feature type="transmembrane region" description="Helical" evidence="12">
    <location>
        <begin position="171"/>
        <end position="192"/>
    </location>
</feature>
<dbReference type="PANTHER" id="PTHR10110">
    <property type="entry name" value="SODIUM/HYDROGEN EXCHANGER"/>
    <property type="match status" value="1"/>
</dbReference>
<keyword evidence="7 12" id="KW-1133">Transmembrane helix</keyword>
<keyword evidence="15" id="KW-1185">Reference proteome</keyword>
<feature type="transmembrane region" description="Helical" evidence="12">
    <location>
        <begin position="31"/>
        <end position="50"/>
    </location>
</feature>
<evidence type="ECO:0000256" key="1">
    <source>
        <dbReference type="ARBA" id="ARBA00004651"/>
    </source>
</evidence>
<dbReference type="PANTHER" id="PTHR10110:SF195">
    <property type="entry name" value="NA(+)_H(+) ANTIPORTER NHAS2"/>
    <property type="match status" value="1"/>
</dbReference>
<gene>
    <name evidence="14" type="ORF">GCM10008938_33600</name>
</gene>
<feature type="transmembrane region" description="Helical" evidence="12">
    <location>
        <begin position="212"/>
        <end position="230"/>
    </location>
</feature>
<comment type="subcellular location">
    <subcellularLocation>
        <location evidence="1">Cell membrane</location>
        <topology evidence="1">Multi-pass membrane protein</topology>
    </subcellularLocation>
</comment>
<evidence type="ECO:0000313" key="14">
    <source>
        <dbReference type="EMBL" id="GGJ44700.1"/>
    </source>
</evidence>
<proteinExistence type="inferred from homology"/>
<evidence type="ECO:0000256" key="8">
    <source>
        <dbReference type="ARBA" id="ARBA00023053"/>
    </source>
</evidence>
<keyword evidence="11" id="KW-0739">Sodium transport</keyword>
<evidence type="ECO:0000259" key="13">
    <source>
        <dbReference type="Pfam" id="PF00999"/>
    </source>
</evidence>
<dbReference type="Proteomes" id="UP000632222">
    <property type="component" value="Unassembled WGS sequence"/>
</dbReference>
<organism evidence="14 15">
    <name type="scientific">Deinococcus roseus</name>
    <dbReference type="NCBI Taxonomy" id="392414"/>
    <lineage>
        <taxon>Bacteria</taxon>
        <taxon>Thermotogati</taxon>
        <taxon>Deinococcota</taxon>
        <taxon>Deinococci</taxon>
        <taxon>Deinococcales</taxon>
        <taxon>Deinococcaceae</taxon>
        <taxon>Deinococcus</taxon>
    </lineage>
</organism>
<protein>
    <submittedName>
        <fullName evidence="14">Sodium:proton antiporter</fullName>
    </submittedName>
</protein>
<feature type="transmembrane region" description="Helical" evidence="12">
    <location>
        <begin position="70"/>
        <end position="87"/>
    </location>
</feature>
<keyword evidence="9" id="KW-0406">Ion transport</keyword>
<evidence type="ECO:0000313" key="15">
    <source>
        <dbReference type="Proteomes" id="UP000632222"/>
    </source>
</evidence>
<evidence type="ECO:0000256" key="5">
    <source>
        <dbReference type="ARBA" id="ARBA00022475"/>
    </source>
</evidence>
<dbReference type="InterPro" id="IPR018422">
    <property type="entry name" value="Cation/H_exchanger_CPA1"/>
</dbReference>
<feature type="domain" description="Cation/H+ exchanger transmembrane" evidence="13">
    <location>
        <begin position="13"/>
        <end position="412"/>
    </location>
</feature>
<keyword evidence="4" id="KW-0050">Antiport</keyword>
<feature type="transmembrane region" description="Helical" evidence="12">
    <location>
        <begin position="327"/>
        <end position="348"/>
    </location>
</feature>